<keyword evidence="4" id="KW-1185">Reference proteome</keyword>
<organism evidence="3 4">
    <name type="scientific">Klugiella xanthotipulae</name>
    <dbReference type="NCBI Taxonomy" id="244735"/>
    <lineage>
        <taxon>Bacteria</taxon>
        <taxon>Bacillati</taxon>
        <taxon>Actinomycetota</taxon>
        <taxon>Actinomycetes</taxon>
        <taxon>Micrococcales</taxon>
        <taxon>Microbacteriaceae</taxon>
        <taxon>Klugiella</taxon>
    </lineage>
</organism>
<gene>
    <name evidence="3" type="ORF">FB466_2712</name>
</gene>
<dbReference type="OrthoDB" id="4986522at2"/>
<keyword evidence="3" id="KW-0238">DNA-binding</keyword>
<dbReference type="SUPFAM" id="SSF48726">
    <property type="entry name" value="Immunoglobulin"/>
    <property type="match status" value="1"/>
</dbReference>
<keyword evidence="1" id="KW-0472">Membrane</keyword>
<evidence type="ECO:0000313" key="4">
    <source>
        <dbReference type="Proteomes" id="UP000318331"/>
    </source>
</evidence>
<dbReference type="Proteomes" id="UP000318331">
    <property type="component" value="Unassembled WGS sequence"/>
</dbReference>
<dbReference type="InterPro" id="IPR007110">
    <property type="entry name" value="Ig-like_dom"/>
</dbReference>
<feature type="transmembrane region" description="Helical" evidence="1">
    <location>
        <begin position="1008"/>
        <end position="1027"/>
    </location>
</feature>
<dbReference type="GO" id="GO:0003677">
    <property type="term" value="F:DNA binding"/>
    <property type="evidence" value="ECO:0007669"/>
    <property type="project" value="UniProtKB-KW"/>
</dbReference>
<dbReference type="InterPro" id="IPR003599">
    <property type="entry name" value="Ig_sub"/>
</dbReference>
<dbReference type="InterPro" id="IPR036179">
    <property type="entry name" value="Ig-like_dom_sf"/>
</dbReference>
<comment type="caution">
    <text evidence="3">The sequence shown here is derived from an EMBL/GenBank/DDBJ whole genome shotgun (WGS) entry which is preliminary data.</text>
</comment>
<dbReference type="PROSITE" id="PS50835">
    <property type="entry name" value="IG_LIKE"/>
    <property type="match status" value="1"/>
</dbReference>
<dbReference type="InterPro" id="IPR015943">
    <property type="entry name" value="WD40/YVTN_repeat-like_dom_sf"/>
</dbReference>
<dbReference type="InterPro" id="IPR013783">
    <property type="entry name" value="Ig-like_fold"/>
</dbReference>
<evidence type="ECO:0000256" key="1">
    <source>
        <dbReference type="SAM" id="Phobius"/>
    </source>
</evidence>
<keyword evidence="1" id="KW-0812">Transmembrane</keyword>
<accession>A0A543HHA8</accession>
<reference evidence="3 4" key="1">
    <citation type="submission" date="2019-06" db="EMBL/GenBank/DDBJ databases">
        <title>Sequencing the genomes of 1000 actinobacteria strains.</title>
        <authorList>
            <person name="Klenk H.-P."/>
        </authorList>
    </citation>
    <scope>NUCLEOTIDE SEQUENCE [LARGE SCALE GENOMIC DNA]</scope>
    <source>
        <strain evidence="3 4">DSM 18031</strain>
    </source>
</reference>
<dbReference type="InterPro" id="IPR011048">
    <property type="entry name" value="Haem_d1_sf"/>
</dbReference>
<dbReference type="PANTHER" id="PTHR47197:SF3">
    <property type="entry name" value="DIHYDRO-HEME D1 DEHYDROGENASE"/>
    <property type="match status" value="1"/>
</dbReference>
<dbReference type="Gene3D" id="2.60.40.10">
    <property type="entry name" value="Immunoglobulins"/>
    <property type="match status" value="1"/>
</dbReference>
<dbReference type="RefSeq" id="WP_141919034.1">
    <property type="nucleotide sequence ID" value="NZ_BAAAYS010000015.1"/>
</dbReference>
<keyword evidence="1" id="KW-1133">Transmembrane helix</keyword>
<dbReference type="EMBL" id="VFPN01000004">
    <property type="protein sequence ID" value="TQM57716.1"/>
    <property type="molecule type" value="Genomic_DNA"/>
</dbReference>
<name>A0A543HHA8_9MICO</name>
<dbReference type="InterPro" id="IPR051200">
    <property type="entry name" value="Host-pathogen_enzymatic-act"/>
</dbReference>
<dbReference type="SUPFAM" id="SSF51004">
    <property type="entry name" value="C-terminal (heme d1) domain of cytochrome cd1-nitrite reductase"/>
    <property type="match status" value="1"/>
</dbReference>
<dbReference type="GO" id="GO:0005975">
    <property type="term" value="P:carbohydrate metabolic process"/>
    <property type="evidence" value="ECO:0007669"/>
    <property type="project" value="UniProtKB-ARBA"/>
</dbReference>
<protein>
    <submittedName>
        <fullName evidence="3">DNA-binding beta-propeller fold protein YncE</fullName>
    </submittedName>
</protein>
<dbReference type="PANTHER" id="PTHR47197">
    <property type="entry name" value="PROTEIN NIRF"/>
    <property type="match status" value="1"/>
</dbReference>
<evidence type="ECO:0000259" key="2">
    <source>
        <dbReference type="PROSITE" id="PS50835"/>
    </source>
</evidence>
<proteinExistence type="predicted"/>
<dbReference type="Gene3D" id="2.130.10.10">
    <property type="entry name" value="YVTN repeat-like/Quinoprotein amine dehydrogenase"/>
    <property type="match status" value="1"/>
</dbReference>
<feature type="domain" description="Ig-like" evidence="2">
    <location>
        <begin position="776"/>
        <end position="856"/>
    </location>
</feature>
<evidence type="ECO:0000313" key="3">
    <source>
        <dbReference type="EMBL" id="TQM57716.1"/>
    </source>
</evidence>
<dbReference type="AlphaFoldDB" id="A0A543HHA8"/>
<dbReference type="SMART" id="SM00409">
    <property type="entry name" value="IG"/>
    <property type="match status" value="1"/>
</dbReference>
<sequence>MSHVIHQPGHRPGLFHRGKRTVAAVAVAALTAGGLIVGGENPALAETASDTVETLPVTRDISFVAQRAQGLPGQRQVAHSARTGSLYVTSARGKSPVTTATLAKLDPNTLTVQAVADLPVIPHGSGETAGFKRLSPRGIAVDDTRGTVWVTNTLDDQFSVYDQETLDEVASSYRGHAQREQESGAITVSAEVNKPRAVIIDEKRRRAYISEAPHATNSISVYDADTFESVKGLTIPGRMDYPTPGKMAVPLITSFGLDQESGLLYATDSRTDEVYVINLETQELVKRIPITHPGGESGRKKLQASSVAINATLGELYVAIPGDNMGGWAGLIVYDLTTGAEKYSVYTGSRARAVAADTAKNLIYVADYDDGTVTVIDALSQEVIEKIDASVRAARHIVVADGSAYVVDNAGDFTDVEIPWGLDYATGAVGSATTEVPGYREGDSPVMADPRPINADGITKITPGAVTPRVYVQNTKSLLPGEELVLSGSGFAAGQQLTVTIDGDAYGVVAGDPGEAGAATTRGPIRADAHGSFTGEAVTLPTATLLDQKVTAPGDHTVSLRGSSPETSAQATFVMATAATCESASPPLTTTTAEGDAVFYSPAEVVVGEQIVLSGTGFKTSDKSAGSVGMIGLASSTGEGEIQVKNRTIENQGPKALQGYNYPLVHGVFQADDSGDWNISIPFPTSENSSLKAGSEWQVGQTYSVSVSTDNMAKGDVWRDLRAAVKVVAQPGAAPEEECVPVAEVARAIFEPGEIRSSSPVPFAGYPALGAQYRAPVVTASPLSVSVTPGEQATFTAAASGVAAPTVQWQMSADGTEWSDIVGAATSTLTLDNVEPLASGNRYRAVFTNSRGEAISEAATLLVNVPKPAEHETAAVVAPTVDDLRTRDAGDLTVTQTGSTVTVGNLPVADDTWVWMYGYPAAQKMGAHAVTGGETTVDVSAFEPGEHSLAVYDDATLLGYVPVAIAPAEAVPAEAIAVDTVVTDPVAAVSTDGSAAGAAQLTRTGAEGAGLIGFGLLVLLVGVGLVYRGRRRAADAMR</sequence>